<organism evidence="1 2">
    <name type="scientific">Thalassospira xiamenensis</name>
    <dbReference type="NCBI Taxonomy" id="220697"/>
    <lineage>
        <taxon>Bacteria</taxon>
        <taxon>Pseudomonadati</taxon>
        <taxon>Pseudomonadota</taxon>
        <taxon>Alphaproteobacteria</taxon>
        <taxon>Rhodospirillales</taxon>
        <taxon>Thalassospiraceae</taxon>
        <taxon>Thalassospira</taxon>
    </lineage>
</organism>
<protein>
    <submittedName>
        <fullName evidence="1">Uncharacterized protein</fullName>
    </submittedName>
</protein>
<gene>
    <name evidence="1" type="ORF">SAMN05428964_105232</name>
</gene>
<sequence>MAPFSRWFNRIWGYPMLERPNERLLLPPKPFHFTTFVRVVLATGFGGLGGVYDDVFLVRLVTDVDGLLLEVCPVALMKLCLQTYQPWVLQVLNGDRTGS</sequence>
<dbReference type="AlphaFoldDB" id="A0A285TSX2"/>
<proteinExistence type="predicted"/>
<name>A0A285TSX2_9PROT</name>
<dbReference type="EMBL" id="OBMM01000005">
    <property type="protein sequence ID" value="SOC26916.1"/>
    <property type="molecule type" value="Genomic_DNA"/>
</dbReference>
<reference evidence="1 2" key="1">
    <citation type="submission" date="2017-08" db="EMBL/GenBank/DDBJ databases">
        <authorList>
            <person name="de Groot N.N."/>
        </authorList>
    </citation>
    <scope>NUCLEOTIDE SEQUENCE [LARGE SCALE GENOMIC DNA]</scope>
    <source>
        <strain evidence="1 2">USBA 78</strain>
    </source>
</reference>
<evidence type="ECO:0000313" key="2">
    <source>
        <dbReference type="Proteomes" id="UP000219068"/>
    </source>
</evidence>
<evidence type="ECO:0000313" key="1">
    <source>
        <dbReference type="EMBL" id="SOC26916.1"/>
    </source>
</evidence>
<accession>A0A285TSX2</accession>
<dbReference type="Proteomes" id="UP000219068">
    <property type="component" value="Unassembled WGS sequence"/>
</dbReference>